<gene>
    <name evidence="1" type="ORF">EUX98_g9437</name>
</gene>
<name>A0A4S4LYW0_9APHY</name>
<evidence type="ECO:0000313" key="1">
    <source>
        <dbReference type="EMBL" id="THH15610.1"/>
    </source>
</evidence>
<keyword evidence="2" id="KW-1185">Reference proteome</keyword>
<dbReference type="EMBL" id="SGPM01000806">
    <property type="protein sequence ID" value="THH15610.1"/>
    <property type="molecule type" value="Genomic_DNA"/>
</dbReference>
<sequence>MNSLPKDDVIILMGVPAVRPPLEISYEEQRIQDYLKAFQTTGRPPLPVPETPTDATQRLALGLPPLFEPYVEKPIVNVVKLEDTPEAQVFRPMKMDEGAGSSSQVVFQTIVMQKEFCYFSHEELRYHAYRTGRRNPPESITPELSLLPALPAPVTPLAPRPPLARTATTSLLTINDSPEHSFEELRLAYILLGREATSDEIRQQNSVIRLTV</sequence>
<dbReference type="AlphaFoldDB" id="A0A4S4LYW0"/>
<proteinExistence type="predicted"/>
<dbReference type="Proteomes" id="UP000308730">
    <property type="component" value="Unassembled WGS sequence"/>
</dbReference>
<accession>A0A4S4LYW0</accession>
<protein>
    <submittedName>
        <fullName evidence="1">Uncharacterized protein</fullName>
    </submittedName>
</protein>
<evidence type="ECO:0000313" key="2">
    <source>
        <dbReference type="Proteomes" id="UP000308730"/>
    </source>
</evidence>
<dbReference type="OrthoDB" id="3234974at2759"/>
<comment type="caution">
    <text evidence="1">The sequence shown here is derived from an EMBL/GenBank/DDBJ whole genome shotgun (WGS) entry which is preliminary data.</text>
</comment>
<organism evidence="1 2">
    <name type="scientific">Antrodiella citrinella</name>
    <dbReference type="NCBI Taxonomy" id="2447956"/>
    <lineage>
        <taxon>Eukaryota</taxon>
        <taxon>Fungi</taxon>
        <taxon>Dikarya</taxon>
        <taxon>Basidiomycota</taxon>
        <taxon>Agaricomycotina</taxon>
        <taxon>Agaricomycetes</taxon>
        <taxon>Polyporales</taxon>
        <taxon>Steccherinaceae</taxon>
        <taxon>Antrodiella</taxon>
    </lineage>
</organism>
<reference evidence="1 2" key="1">
    <citation type="submission" date="2019-02" db="EMBL/GenBank/DDBJ databases">
        <title>Genome sequencing of the rare red list fungi Antrodiella citrinella (Flaviporus citrinellus).</title>
        <authorList>
            <person name="Buettner E."/>
            <person name="Kellner H."/>
        </authorList>
    </citation>
    <scope>NUCLEOTIDE SEQUENCE [LARGE SCALE GENOMIC DNA]</scope>
    <source>
        <strain evidence="1 2">DSM 108506</strain>
    </source>
</reference>
<dbReference type="Gene3D" id="1.10.10.2360">
    <property type="match status" value="1"/>
</dbReference>